<reference evidence="2 3" key="1">
    <citation type="submission" date="2018-06" db="EMBL/GenBank/DDBJ databases">
        <title>Genomic Encyclopedia of Type Strains, Phase IV (KMG-IV): sequencing the most valuable type-strain genomes for metagenomic binning, comparative biology and taxonomic classification.</title>
        <authorList>
            <person name="Goeker M."/>
        </authorList>
    </citation>
    <scope>NUCLEOTIDE SEQUENCE [LARGE SCALE GENOMIC DNA]</scope>
    <source>
        <strain evidence="2 3">DSM 45521</strain>
    </source>
</reference>
<feature type="transmembrane region" description="Helical" evidence="1">
    <location>
        <begin position="119"/>
        <end position="147"/>
    </location>
</feature>
<feature type="transmembrane region" description="Helical" evidence="1">
    <location>
        <begin position="21"/>
        <end position="38"/>
    </location>
</feature>
<sequence>MDLTPRRRAKFKEWIRRYLPCEIAGTVGEFGGAALAYWTTGSLAAAAVAGTVGASIGYYAIAFGTATRCYHRADSTRRGAARGLVSVVLAMRSLLVEFGPAEAVDSLAVRPFAFYVGPIVLGSTMAGWIAAKFVADIVFYLCTIFSYERFGALIARKQTDPEEAPDRSAVSITVA</sequence>
<gene>
    <name evidence="2" type="ORF">DFR67_105130</name>
</gene>
<keyword evidence="1" id="KW-0472">Membrane</keyword>
<dbReference type="Proteomes" id="UP000247591">
    <property type="component" value="Unassembled WGS sequence"/>
</dbReference>
<feature type="transmembrane region" description="Helical" evidence="1">
    <location>
        <begin position="44"/>
        <end position="67"/>
    </location>
</feature>
<keyword evidence="3" id="KW-1185">Reference proteome</keyword>
<protein>
    <submittedName>
        <fullName evidence="2">Uncharacterized protein</fullName>
    </submittedName>
</protein>
<accession>A0A318RR41</accession>
<dbReference type="RefSeq" id="WP_110469362.1">
    <property type="nucleotide sequence ID" value="NZ_QJSP01000005.1"/>
</dbReference>
<name>A0A318RR41_WILLI</name>
<evidence type="ECO:0000256" key="1">
    <source>
        <dbReference type="SAM" id="Phobius"/>
    </source>
</evidence>
<dbReference type="AlphaFoldDB" id="A0A318RR41"/>
<organism evidence="2 3">
    <name type="scientific">Williamsia limnetica</name>
    <dbReference type="NCBI Taxonomy" id="882452"/>
    <lineage>
        <taxon>Bacteria</taxon>
        <taxon>Bacillati</taxon>
        <taxon>Actinomycetota</taxon>
        <taxon>Actinomycetes</taxon>
        <taxon>Mycobacteriales</taxon>
        <taxon>Nocardiaceae</taxon>
        <taxon>Williamsia</taxon>
    </lineage>
</organism>
<keyword evidence="1" id="KW-0812">Transmembrane</keyword>
<evidence type="ECO:0000313" key="2">
    <source>
        <dbReference type="EMBL" id="PYE17985.1"/>
    </source>
</evidence>
<dbReference type="EMBL" id="QJSP01000005">
    <property type="protein sequence ID" value="PYE17985.1"/>
    <property type="molecule type" value="Genomic_DNA"/>
</dbReference>
<keyword evidence="1" id="KW-1133">Transmembrane helix</keyword>
<feature type="transmembrane region" description="Helical" evidence="1">
    <location>
        <begin position="79"/>
        <end position="99"/>
    </location>
</feature>
<dbReference type="OrthoDB" id="1352523at2"/>
<evidence type="ECO:0000313" key="3">
    <source>
        <dbReference type="Proteomes" id="UP000247591"/>
    </source>
</evidence>
<comment type="caution">
    <text evidence="2">The sequence shown here is derived from an EMBL/GenBank/DDBJ whole genome shotgun (WGS) entry which is preliminary data.</text>
</comment>
<proteinExistence type="predicted"/>